<reference evidence="2" key="2">
    <citation type="submission" date="2019-06" db="EMBL/GenBank/DDBJ databases">
        <title>Genomics analysis of Aphanomyces spp. identifies a new class of oomycete effector associated with host adaptation.</title>
        <authorList>
            <person name="Gaulin E."/>
        </authorList>
    </citation>
    <scope>NUCLEOTIDE SEQUENCE</scope>
    <source>
        <strain evidence="2">CBS 578.67</strain>
    </source>
</reference>
<dbReference type="OrthoDB" id="64915at2759"/>
<evidence type="ECO:0000313" key="2">
    <source>
        <dbReference type="EMBL" id="KAF0716600.1"/>
    </source>
</evidence>
<accession>A0A485K9B9</accession>
<dbReference type="AlphaFoldDB" id="A0A485K9B9"/>
<evidence type="ECO:0000256" key="1">
    <source>
        <dbReference type="SAM" id="Phobius"/>
    </source>
</evidence>
<gene>
    <name evidence="3" type="primary">Aste57867_2760</name>
    <name evidence="2" type="ORF">As57867_002753</name>
    <name evidence="3" type="ORF">ASTE57867_2760</name>
</gene>
<reference evidence="3 4" key="1">
    <citation type="submission" date="2019-03" db="EMBL/GenBank/DDBJ databases">
        <authorList>
            <person name="Gaulin E."/>
            <person name="Dumas B."/>
        </authorList>
    </citation>
    <scope>NUCLEOTIDE SEQUENCE [LARGE SCALE GENOMIC DNA]</scope>
    <source>
        <strain evidence="3">CBS 568.67</strain>
    </source>
</reference>
<proteinExistence type="predicted"/>
<sequence length="766" mass="85762">MRLLYPAIEALQRFAAATGLPHAVLFHNDAQCTEVPCASVQIVHSIPVLRDVITLHDCVVLVLASPNEDPFWQQVFAVLHTNPNTQSLWVHEDEPHNRFLGMPEHLALQTPDPLPLDVQEFIRRPLQSPLLRLGRIVAADVMQYGNDLSSVPLQLALVALRLTKYNPAVFGHYLPVIRKKMRLLTTQRQFNNLLTELKRVLLWSPSESDVRAFFDHVAPLSCSSNAMLFANAPSEDARTLSLLSRLSQSQVWTTQQTFYKQQGMRAWSSNIVPYGVSSSMFIAQAYARVVLRFFADCYHKNLLPTTQVNCYVLEGGSGACKFGLAFARLLLALLEQANLNDVIRPCIILTDLSDQVIESRRAHPAFKALLATHPHAVDFAVMDSQDMILGRSLHLRIADAPLDPQGRPLFFVGNYFLDSLPTDAFLIDSTGVSEIATDDRADAFYPRPLPSLALAHYYHDPLLDATFHALVESILSRHPDRKCLLLFPVHAFRFLEALRRLVGPAAPFGLLVGDAAVHFSDIQHDIPELSPHADCFCLPVDFSVLEQFLATLLPSGQVSSTLQVFSDTFHVLHASSREDSSLSHHCFHEELNGFGANDCDLLLGALEDSAGLTTLPPQVAFLTLSNYDFDCFLVFKWQLIATMRAQPTLNRQPHALVQLGLRCFRNAYSLDATPDFNLQLSMARWFYALEAYEPAAAILKELAPTSQDVRVLYLLGLVCMQLGAMSKAALLFFTCMRKEYRAKYKTRWRLCNDGDVGDGVECQRRP</sequence>
<name>A0A485K9B9_9STRA</name>
<evidence type="ECO:0000313" key="4">
    <source>
        <dbReference type="Proteomes" id="UP000332933"/>
    </source>
</evidence>
<dbReference type="Gene3D" id="3.40.50.12710">
    <property type="match status" value="1"/>
</dbReference>
<dbReference type="EMBL" id="CAADRA010000384">
    <property type="protein sequence ID" value="VFT79951.1"/>
    <property type="molecule type" value="Genomic_DNA"/>
</dbReference>
<feature type="transmembrane region" description="Helical" evidence="1">
    <location>
        <begin position="711"/>
        <end position="733"/>
    </location>
</feature>
<keyword evidence="1" id="KW-1133">Transmembrane helix</keyword>
<keyword evidence="1" id="KW-0472">Membrane</keyword>
<dbReference type="Proteomes" id="UP000332933">
    <property type="component" value="Unassembled WGS sequence"/>
</dbReference>
<keyword evidence="4" id="KW-1185">Reference proteome</keyword>
<organism evidence="3 4">
    <name type="scientific">Aphanomyces stellatus</name>
    <dbReference type="NCBI Taxonomy" id="120398"/>
    <lineage>
        <taxon>Eukaryota</taxon>
        <taxon>Sar</taxon>
        <taxon>Stramenopiles</taxon>
        <taxon>Oomycota</taxon>
        <taxon>Saprolegniomycetes</taxon>
        <taxon>Saprolegniales</taxon>
        <taxon>Verrucalvaceae</taxon>
        <taxon>Aphanomyces</taxon>
    </lineage>
</organism>
<evidence type="ECO:0000313" key="3">
    <source>
        <dbReference type="EMBL" id="VFT79951.1"/>
    </source>
</evidence>
<keyword evidence="1" id="KW-0812">Transmembrane</keyword>
<dbReference type="EMBL" id="VJMH01000384">
    <property type="protein sequence ID" value="KAF0716600.1"/>
    <property type="molecule type" value="Genomic_DNA"/>
</dbReference>
<protein>
    <submittedName>
        <fullName evidence="3">Aste57867_2760 protein</fullName>
    </submittedName>
</protein>
<dbReference type="InterPro" id="IPR038375">
    <property type="entry name" value="NDUFAF7_sf"/>
</dbReference>